<dbReference type="InterPro" id="IPR016024">
    <property type="entry name" value="ARM-type_fold"/>
</dbReference>
<dbReference type="PANTHER" id="PTHR16212">
    <property type="entry name" value="FOCADHESIN FAMILY MEMBER"/>
    <property type="match status" value="1"/>
</dbReference>
<dbReference type="InterPro" id="IPR022542">
    <property type="entry name" value="FOCAD/RST1_DUF3730"/>
</dbReference>
<dbReference type="InterPro" id="IPR045163">
    <property type="entry name" value="Focadhesin/RST1"/>
</dbReference>
<feature type="domain" description="Focadhesin C-terminal" evidence="1">
    <location>
        <begin position="1113"/>
        <end position="1537"/>
    </location>
</feature>
<dbReference type="GO" id="GO:0060147">
    <property type="term" value="P:regulation of post-transcriptional gene silencing"/>
    <property type="evidence" value="ECO:0007669"/>
    <property type="project" value="InterPro"/>
</dbReference>
<evidence type="ECO:0000259" key="2">
    <source>
        <dbReference type="Pfam" id="PF12530"/>
    </source>
</evidence>
<dbReference type="Ensembl" id="ENSLBET00000019781.1">
    <property type="protein sequence ID" value="ENSLBEP00000018753.1"/>
    <property type="gene ID" value="ENSLBEG00000014253.1"/>
</dbReference>
<name>A0A3Q3FHW3_9LABR</name>
<dbReference type="SUPFAM" id="SSF48371">
    <property type="entry name" value="ARM repeat"/>
    <property type="match status" value="2"/>
</dbReference>
<reference evidence="3" key="2">
    <citation type="submission" date="2025-09" db="UniProtKB">
        <authorList>
            <consortium name="Ensembl"/>
        </authorList>
    </citation>
    <scope>IDENTIFICATION</scope>
</reference>
<proteinExistence type="predicted"/>
<dbReference type="Pfam" id="PF12530">
    <property type="entry name" value="DUF3730"/>
    <property type="match status" value="1"/>
</dbReference>
<dbReference type="Proteomes" id="UP000261660">
    <property type="component" value="Unplaced"/>
</dbReference>
<keyword evidence="4" id="KW-1185">Reference proteome</keyword>
<accession>A0A3Q3FHW3</accession>
<dbReference type="InterPro" id="IPR021392">
    <property type="entry name" value="Focadhesin_C"/>
</dbReference>
<evidence type="ECO:0000313" key="3">
    <source>
        <dbReference type="Ensembl" id="ENSLBEP00000018753.1"/>
    </source>
</evidence>
<reference evidence="3" key="1">
    <citation type="submission" date="2025-08" db="UniProtKB">
        <authorList>
            <consortium name="Ensembl"/>
        </authorList>
    </citation>
    <scope>IDENTIFICATION</scope>
</reference>
<evidence type="ECO:0000259" key="1">
    <source>
        <dbReference type="Pfam" id="PF11229"/>
    </source>
</evidence>
<organism evidence="3 4">
    <name type="scientific">Labrus bergylta</name>
    <name type="common">ballan wrasse</name>
    <dbReference type="NCBI Taxonomy" id="56723"/>
    <lineage>
        <taxon>Eukaryota</taxon>
        <taxon>Metazoa</taxon>
        <taxon>Chordata</taxon>
        <taxon>Craniata</taxon>
        <taxon>Vertebrata</taxon>
        <taxon>Euteleostomi</taxon>
        <taxon>Actinopterygii</taxon>
        <taxon>Neopterygii</taxon>
        <taxon>Teleostei</taxon>
        <taxon>Neoteleostei</taxon>
        <taxon>Acanthomorphata</taxon>
        <taxon>Eupercaria</taxon>
        <taxon>Labriformes</taxon>
        <taxon>Labridae</taxon>
        <taxon>Labrus</taxon>
    </lineage>
</organism>
<dbReference type="PANTHER" id="PTHR16212:SF4">
    <property type="entry name" value="FOCADHESIN"/>
    <property type="match status" value="1"/>
</dbReference>
<protein>
    <submittedName>
        <fullName evidence="3">Focadhesin</fullName>
    </submittedName>
</protein>
<dbReference type="GeneTree" id="ENSGT00390000004438"/>
<evidence type="ECO:0000313" key="4">
    <source>
        <dbReference type="Proteomes" id="UP000261660"/>
    </source>
</evidence>
<dbReference type="Pfam" id="PF11229">
    <property type="entry name" value="Focadhesin"/>
    <property type="match status" value="1"/>
</dbReference>
<feature type="domain" description="DUF3730" evidence="2">
    <location>
        <begin position="270"/>
        <end position="465"/>
    </location>
</feature>
<sequence>MESWRQLKKSTQIKTVFCFRTVKSGCVVFQGPALEALWQQCCSDSALVRSACCDAVVLLADQGHADLQHVLNSVLNLLPSARNVQGLIKVIGRLLQMQADQRDGGTPFTCPYSIRNSPHPFITVLENRADCWPALLLEIDDFIQQAADRNEAAYIAMLVPFLRYLYCEPQRQPQHALLRHGLLRVLLPKHPGSEQGQTSSVSDSMLLCLCQLVPHMQVKQRSFKTTLTIKVSPHCASSFMLRLYFQELPLDELLMGVALLLLEAPVPSLLPVLMFKLGREKNPNVSHAVLNCLPNLGTHKLCVPMLLQTLHMLASAPKLRAVAMRLMTALWKKQDRVYPELQRLLGQQDSRVVVGRDAQWEQILARAASVRDVCRERPYQHGGDMLAAIKLTLNQCTRSDTATPAALALQGLQELCRAEVVDMVSTWRSLGPELSCDSRPLMVKATAELLALVPQLAVKSEQYEVTVFPTKLNENICLCGFRALAGFTEDVHTINLLPEAVREKKEDEEEEEKDLSVPGSSYVKLMALTPVPVLPAFQLFLTSLVKQEMSQMPRGVYFSALRGGNLRSDQGKTVAGIPSFMLKTYEKNKQPGLKPGLAAGLLLCYELPVQTDREGRPIDRFLVSRSRSYQQNLSSLIHEVNIQPSEWHRALLLPQAWRGFMSRAFHAALQGRRADLELQQKQGKEDPQELQYKQHCAWLWARDQLTDVIKAATKDSPVVQGNSILALSGLAAVLAKYESNLPADGDGGLGAGPEFVPTSSWLSMVLNTLLSIGSSSYKPSGQVFPWFLHRSYSGENTASAIARSCASLALSLLVPVLVVWQRDGLVQVLSALQAGLPGSPNADDSQAVQFHSGLALGMVLSSLHHQRLSDVSVQKDADLLLGSLEALESCSFNPNLEYNTGCVLGLALVLSALCSSGQTDQHVHVTRTLDKLLSSLQESSGQGRMQQEVLAYSVACVGVSAFSGGIIDAAKAEEVMSSLRTLTEESQQTPGFSLALGLVVHSLSLSGHGKAEDIHPRLLAAWIKILLAEGCPTMQRLAAVNGLVALVGSESYLIQVRSLLGSDDFKRDDDLYVCGSFLQIITFSGAIGLQSNSACLVAHLHLAHMSTSHTHTAGPEFSHPALVKTALTPLASVGSSFQFPPINWSAVLSPLMRLGFGEDVQHQCLVLAASQAQTSQSASLFLGSWLSPPLVHSLSFQTRSHLYECLGLWMKHVAEDKLQVYLESLGLQQFQDDLRPQRVSLCRSVVQGLSQAMALPNPPNSCWTILSSTTEKIFSVLPNHIQDDEVDLYVGISKCLSEMSDTEIDRIARVTETQMEKTCFVLCYLTSQGRVPLLSLNDIIAGVLRGWPSSRVGWLLLQTFYQCRLATNANTGVLKRMEWLLELMGHIRNVAYGATSVTCGDTKLATDFLFHLFSAAVVSWGDHFMPLLLGIRDRWFPWQQGSKPQTLQHSLYGGESFTELALPQCMLGVSHSLPVLLDKEPWSGQTHKFIDWLLSITEGPELSLSSSTINTAKAALLALKSSNEFKKKAVWTKAYGW</sequence>